<dbReference type="EMBL" id="JH650968">
    <property type="protein sequence ID" value="EXA54075.1"/>
    <property type="molecule type" value="Genomic_DNA"/>
</dbReference>
<dbReference type="Proteomes" id="UP000030751">
    <property type="component" value="Unassembled WGS sequence"/>
</dbReference>
<feature type="transmembrane region" description="Helical" evidence="1">
    <location>
        <begin position="20"/>
        <end position="40"/>
    </location>
</feature>
<keyword evidence="1" id="KW-1133">Transmembrane helix</keyword>
<name>W9QTG3_FUSOX</name>
<proteinExistence type="predicted"/>
<protein>
    <submittedName>
        <fullName evidence="2">Uncharacterized protein</fullName>
    </submittedName>
</protein>
<reference evidence="2" key="1">
    <citation type="submission" date="2011-10" db="EMBL/GenBank/DDBJ databases">
        <title>The Genome Sequence of Fusarium oxysporum HDV247.</title>
        <authorList>
            <consortium name="The Broad Institute Genome Sequencing Platform"/>
            <person name="Ma L.-J."/>
            <person name="Gale L.R."/>
            <person name="Schwartz D.C."/>
            <person name="Zhou S."/>
            <person name="Corby-Kistler H."/>
            <person name="Young S.K."/>
            <person name="Zeng Q."/>
            <person name="Gargeya S."/>
            <person name="Fitzgerald M."/>
            <person name="Haas B."/>
            <person name="Abouelleil A."/>
            <person name="Alvarado L."/>
            <person name="Arachchi H.M."/>
            <person name="Berlin A."/>
            <person name="Brown A."/>
            <person name="Chapman S.B."/>
            <person name="Chen Z."/>
            <person name="Dunbar C."/>
            <person name="Freedman E."/>
            <person name="Gearin G."/>
            <person name="Goldberg J."/>
            <person name="Griggs A."/>
            <person name="Gujja S."/>
            <person name="Heiman D."/>
            <person name="Howarth C."/>
            <person name="Larson L."/>
            <person name="Lui A."/>
            <person name="MacDonald P.J.P."/>
            <person name="Montmayeur A."/>
            <person name="Murphy C."/>
            <person name="Neiman D."/>
            <person name="Pearson M."/>
            <person name="Priest M."/>
            <person name="Roberts A."/>
            <person name="Saif S."/>
            <person name="Shea T."/>
            <person name="Shenoy N."/>
            <person name="Sisk P."/>
            <person name="Stolte C."/>
            <person name="Sykes S."/>
            <person name="Wortman J."/>
            <person name="Nusbaum C."/>
            <person name="Birren B."/>
        </authorList>
    </citation>
    <scope>NUCLEOTIDE SEQUENCE [LARGE SCALE GENOMIC DNA]</scope>
    <source>
        <strain evidence="2">HDV247</strain>
    </source>
</reference>
<accession>W9QTG3</accession>
<keyword evidence="1" id="KW-0812">Transmembrane</keyword>
<dbReference type="AlphaFoldDB" id="W9QTG3"/>
<sequence>MFYFSTTSPLSVPICLNKHLYILTLPGSIYCWPILGSHLISIKGHANNEMDLIPVLIRRERIVKIQRKSPWMSMVHWIQFTWNESFDRRMWGGHMRHSRPHTSSCVPISPSKRPLKRLSCTGKCYWMNL</sequence>
<evidence type="ECO:0000313" key="2">
    <source>
        <dbReference type="EMBL" id="EXA54075.1"/>
    </source>
</evidence>
<gene>
    <name evidence="2" type="ORF">FOVG_01645</name>
</gene>
<organism evidence="2">
    <name type="scientific">Fusarium oxysporum f. sp. pisi HDV247</name>
    <dbReference type="NCBI Taxonomy" id="1080344"/>
    <lineage>
        <taxon>Eukaryota</taxon>
        <taxon>Fungi</taxon>
        <taxon>Dikarya</taxon>
        <taxon>Ascomycota</taxon>
        <taxon>Pezizomycotina</taxon>
        <taxon>Sordariomycetes</taxon>
        <taxon>Hypocreomycetidae</taxon>
        <taxon>Hypocreales</taxon>
        <taxon>Nectriaceae</taxon>
        <taxon>Fusarium</taxon>
        <taxon>Fusarium oxysporum species complex</taxon>
    </lineage>
</organism>
<keyword evidence="1" id="KW-0472">Membrane</keyword>
<evidence type="ECO:0000256" key="1">
    <source>
        <dbReference type="SAM" id="Phobius"/>
    </source>
</evidence>
<reference evidence="2" key="2">
    <citation type="submission" date="2012-05" db="EMBL/GenBank/DDBJ databases">
        <title>Annotation of the Genome Sequence of Fusarium oxysporum HDV247.</title>
        <authorList>
            <consortium name="The Broad Institute Genomics Platform"/>
            <person name="Ma L.-J."/>
            <person name="Corby-Kistler H."/>
            <person name="Broz K."/>
            <person name="Gale L.R."/>
            <person name="Jonkers W."/>
            <person name="O'Donnell K."/>
            <person name="Ploetz R."/>
            <person name="Steinberg C."/>
            <person name="Schwartz D.C."/>
            <person name="VanEtten H."/>
            <person name="Zhou S."/>
            <person name="Young S.K."/>
            <person name="Zeng Q."/>
            <person name="Gargeya S."/>
            <person name="Fitzgerald M."/>
            <person name="Abouelleil A."/>
            <person name="Alvarado L."/>
            <person name="Chapman S.B."/>
            <person name="Gainer-Dewar J."/>
            <person name="Goldberg J."/>
            <person name="Griggs A."/>
            <person name="Gujja S."/>
            <person name="Hansen M."/>
            <person name="Howarth C."/>
            <person name="Imamovic A."/>
            <person name="Ireland A."/>
            <person name="Larimer J."/>
            <person name="McCowan C."/>
            <person name="Murphy C."/>
            <person name="Pearson M."/>
            <person name="Poon T.W."/>
            <person name="Priest M."/>
            <person name="Roberts A."/>
            <person name="Saif S."/>
            <person name="Shea T."/>
            <person name="Sykes S."/>
            <person name="Wortman J."/>
            <person name="Nusbaum C."/>
            <person name="Birren B."/>
        </authorList>
    </citation>
    <scope>NUCLEOTIDE SEQUENCE</scope>
    <source>
        <strain evidence="2">HDV247</strain>
    </source>
</reference>
<dbReference type="HOGENOM" id="CLU_2084946_0_0_1"/>